<dbReference type="RefSeq" id="WP_012375616.1">
    <property type="nucleotide sequence ID" value="NC_010571.1"/>
</dbReference>
<gene>
    <name evidence="1" type="ordered locus">Oter_2800</name>
</gene>
<dbReference type="KEGG" id="ote:Oter_2800"/>
<dbReference type="STRING" id="452637.Oter_2800"/>
<dbReference type="HOGENOM" id="CLU_3254919_0_0_0"/>
<proteinExistence type="predicted"/>
<organism evidence="1 2">
    <name type="scientific">Opitutus terrae (strain DSM 11246 / JCM 15787 / PB90-1)</name>
    <dbReference type="NCBI Taxonomy" id="452637"/>
    <lineage>
        <taxon>Bacteria</taxon>
        <taxon>Pseudomonadati</taxon>
        <taxon>Verrucomicrobiota</taxon>
        <taxon>Opitutia</taxon>
        <taxon>Opitutales</taxon>
        <taxon>Opitutaceae</taxon>
        <taxon>Opitutus</taxon>
    </lineage>
</organism>
<dbReference type="EMBL" id="CP001032">
    <property type="protein sequence ID" value="ACB76081.1"/>
    <property type="molecule type" value="Genomic_DNA"/>
</dbReference>
<evidence type="ECO:0000313" key="1">
    <source>
        <dbReference type="EMBL" id="ACB76081.1"/>
    </source>
</evidence>
<sequence length="42" mass="4608">MNRTEAPCEISVRLRRSDLVAASPDKVGPQGGYFTKLVKYPG</sequence>
<reference evidence="1 2" key="1">
    <citation type="journal article" date="2011" name="J. Bacteriol.">
        <title>Genome sequence of the verrucomicrobium Opitutus terrae PB90-1, an abundant inhabitant of rice paddy soil ecosystems.</title>
        <authorList>
            <person name="van Passel M.W."/>
            <person name="Kant R."/>
            <person name="Palva A."/>
            <person name="Copeland A."/>
            <person name="Lucas S."/>
            <person name="Lapidus A."/>
            <person name="Glavina del Rio T."/>
            <person name="Pitluck S."/>
            <person name="Goltsman E."/>
            <person name="Clum A."/>
            <person name="Sun H."/>
            <person name="Schmutz J."/>
            <person name="Larimer F.W."/>
            <person name="Land M.L."/>
            <person name="Hauser L."/>
            <person name="Kyrpides N."/>
            <person name="Mikhailova N."/>
            <person name="Richardson P.P."/>
            <person name="Janssen P.H."/>
            <person name="de Vos W.M."/>
            <person name="Smidt H."/>
        </authorList>
    </citation>
    <scope>NUCLEOTIDE SEQUENCE [LARGE SCALE GENOMIC DNA]</scope>
    <source>
        <strain evidence="2">DSM 11246 / JCM 15787 / PB90-1</strain>
    </source>
</reference>
<dbReference type="Proteomes" id="UP000007013">
    <property type="component" value="Chromosome"/>
</dbReference>
<evidence type="ECO:0000313" key="2">
    <source>
        <dbReference type="Proteomes" id="UP000007013"/>
    </source>
</evidence>
<dbReference type="AlphaFoldDB" id="B1ZW67"/>
<keyword evidence="2" id="KW-1185">Reference proteome</keyword>
<protein>
    <submittedName>
        <fullName evidence="1">Uncharacterized protein</fullName>
    </submittedName>
</protein>
<name>B1ZW67_OPITP</name>
<accession>B1ZW67</accession>